<accession>A0A0M7AP99</accession>
<dbReference type="NCBIfam" id="NF006101">
    <property type="entry name" value="PRK08255.1"/>
    <property type="match status" value="1"/>
</dbReference>
<reference evidence="4" key="1">
    <citation type="submission" date="2015-07" db="EMBL/GenBank/DDBJ databases">
        <authorList>
            <person name="Rodrigo-Torres Lidia"/>
            <person name="Arahal R.David."/>
        </authorList>
    </citation>
    <scope>NUCLEOTIDE SEQUENCE [LARGE SCALE GENOMIC DNA]</scope>
    <source>
        <strain evidence="4">CECT 5112</strain>
    </source>
</reference>
<dbReference type="GO" id="GO:0050661">
    <property type="term" value="F:NADP binding"/>
    <property type="evidence" value="ECO:0007669"/>
    <property type="project" value="InterPro"/>
</dbReference>
<feature type="domain" description="FAD-binding" evidence="2">
    <location>
        <begin position="5"/>
        <end position="300"/>
    </location>
</feature>
<keyword evidence="3" id="KW-0560">Oxidoreductase</keyword>
<protein>
    <submittedName>
        <fullName evidence="3">NADPH dehydrogenase</fullName>
        <ecNumber evidence="3">1.6.99.1</ecNumber>
    </submittedName>
</protein>
<organism evidence="3 4">
    <name type="scientific">Roseibium alexandrii</name>
    <dbReference type="NCBI Taxonomy" id="388408"/>
    <lineage>
        <taxon>Bacteria</taxon>
        <taxon>Pseudomonadati</taxon>
        <taxon>Pseudomonadota</taxon>
        <taxon>Alphaproteobacteria</taxon>
        <taxon>Hyphomicrobiales</taxon>
        <taxon>Stappiaceae</taxon>
        <taxon>Roseibium</taxon>
    </lineage>
</organism>
<dbReference type="Gene3D" id="3.30.9.20">
    <property type="match status" value="1"/>
</dbReference>
<keyword evidence="4" id="KW-1185">Reference proteome</keyword>
<dbReference type="Gene3D" id="3.20.20.70">
    <property type="entry name" value="Aldolase class I"/>
    <property type="match status" value="1"/>
</dbReference>
<dbReference type="PANTHER" id="PTHR43303:SF3">
    <property type="entry name" value="BLR3436 PROTEIN"/>
    <property type="match status" value="1"/>
</dbReference>
<gene>
    <name evidence="3" type="primary">namA</name>
    <name evidence="3" type="ORF">LAX5112_04302</name>
</gene>
<name>A0A0M7AP99_9HYPH</name>
<evidence type="ECO:0000259" key="2">
    <source>
        <dbReference type="Pfam" id="PF01494"/>
    </source>
</evidence>
<dbReference type="PANTHER" id="PTHR43303">
    <property type="entry name" value="NADPH DEHYDROGENASE C23G7.10C-RELATED"/>
    <property type="match status" value="1"/>
</dbReference>
<evidence type="ECO:0000313" key="4">
    <source>
        <dbReference type="Proteomes" id="UP000053235"/>
    </source>
</evidence>
<dbReference type="InterPro" id="IPR036188">
    <property type="entry name" value="FAD/NAD-bd_sf"/>
</dbReference>
<dbReference type="CDD" id="cd02932">
    <property type="entry name" value="OYE_YqiM_FMN"/>
    <property type="match status" value="1"/>
</dbReference>
<dbReference type="EC" id="1.6.99.1" evidence="3"/>
<dbReference type="GO" id="GO:0071949">
    <property type="term" value="F:FAD binding"/>
    <property type="evidence" value="ECO:0007669"/>
    <property type="project" value="InterPro"/>
</dbReference>
<evidence type="ECO:0000259" key="1">
    <source>
        <dbReference type="Pfam" id="PF00724"/>
    </source>
</evidence>
<dbReference type="GO" id="GO:0003959">
    <property type="term" value="F:NADPH dehydrogenase activity"/>
    <property type="evidence" value="ECO:0007669"/>
    <property type="project" value="UniProtKB-EC"/>
</dbReference>
<dbReference type="Pfam" id="PF01494">
    <property type="entry name" value="FAD_binding_3"/>
    <property type="match status" value="1"/>
</dbReference>
<dbReference type="Gene3D" id="3.50.50.60">
    <property type="entry name" value="FAD/NAD(P)-binding domain"/>
    <property type="match status" value="1"/>
</dbReference>
<dbReference type="InterPro" id="IPR001155">
    <property type="entry name" value="OxRdtase_FMN_N"/>
</dbReference>
<dbReference type="InterPro" id="IPR044152">
    <property type="entry name" value="YqjM-like"/>
</dbReference>
<dbReference type="SUPFAM" id="SSF51395">
    <property type="entry name" value="FMN-linked oxidoreductases"/>
    <property type="match status" value="1"/>
</dbReference>
<feature type="domain" description="NADH:flavin oxidoreductase/NADH oxidase N-terminal" evidence="1">
    <location>
        <begin position="404"/>
        <end position="733"/>
    </location>
</feature>
<dbReference type="InterPro" id="IPR002938">
    <property type="entry name" value="FAD-bd"/>
</dbReference>
<dbReference type="InterPro" id="IPR013785">
    <property type="entry name" value="Aldolase_TIM"/>
</dbReference>
<dbReference type="EMBL" id="CXWD01000022">
    <property type="protein sequence ID" value="CTQ75613.1"/>
    <property type="molecule type" value="Genomic_DNA"/>
</dbReference>
<dbReference type="GO" id="GO:0010181">
    <property type="term" value="F:FMN binding"/>
    <property type="evidence" value="ECO:0007669"/>
    <property type="project" value="InterPro"/>
</dbReference>
<dbReference type="STRING" id="388408.LAX5112_04302"/>
<dbReference type="Pfam" id="PF00724">
    <property type="entry name" value="Oxidored_FMN"/>
    <property type="match status" value="1"/>
</dbReference>
<sequence length="773" mass="86078">MRIVCLGGGPAGLYFAISMKLRDSSHEITVIERNKADDTFGWGVVLSDETLDNLAANDPVSAETIRANFAYWDDIALLVGQEKQLSSGHGFCGIGRKKLLLLLQERARELGVELKFETEVGSAEDYRKDYDLVVAADGLNSRTRTLYADTFKPDIDVRKCHFVWLGTHQTFSDAFTFIFEKTEHGWVWAHAYQFDDDTATFIVECMPETFEAFGFADMSQQESIKTCEEIFKDHLGGHSLMTNANHIRGSAWIQFPRVLCEKWSHENVVLMGDAAATAHFSIGSGSKLALESAISLADLLHSEPDLASAFAIYEDQRRLEVLRLQSAARNSLEWFENVERYLHLDPVQLNYSLLTRSQRISHENLRERDPKWLASAESWFMGEARKDAGLPVADNENTPPRAPMFAPFKLRGMELKSRIVVSPMAQYKAVDGSPTDWHLTHYGERAKGGAGLVYVEMTCVSPEGRITPGCPGLYAPEHETAWRRLTDFVHDHTSAKIACQIGHSGRKGSTNLGWEGMDLPLEDGNWDLVSASAIPWSSRNAAPREITRAEMDQIRDQFVASAEMANRAGFDMIELHAAHGYLLSSFISPVSNVRTDDYGGSLENRVRYPLEVLKAMRAVWPEEKPMSVRISANDWVGEDGVTPDEAIEIARMFADAGADLIDVSAGQTTVDAKPVYGRMFQTPFSDRIRNEAGLTTMAVGNIFEADHANSILMAGRADLVAVGRPHLTDPYWTLHEGAKIGDRAAPDWPLPYLAGRDQLWRLADKNAETVGKV</sequence>
<evidence type="ECO:0000313" key="3">
    <source>
        <dbReference type="EMBL" id="CTQ75613.1"/>
    </source>
</evidence>
<dbReference type="Proteomes" id="UP000053235">
    <property type="component" value="Unassembled WGS sequence"/>
</dbReference>
<proteinExistence type="predicted"/>
<dbReference type="AlphaFoldDB" id="A0A0M7AP99"/>
<dbReference type="SUPFAM" id="SSF51905">
    <property type="entry name" value="FAD/NAD(P)-binding domain"/>
    <property type="match status" value="1"/>
</dbReference>